<dbReference type="SUPFAM" id="SSF161098">
    <property type="entry name" value="MetI-like"/>
    <property type="match status" value="1"/>
</dbReference>
<reference evidence="10 11" key="1">
    <citation type="submission" date="2018-10" db="EMBL/GenBank/DDBJ databases">
        <title>Phylogenomics of Brevibacillus.</title>
        <authorList>
            <person name="Dunlap C."/>
        </authorList>
    </citation>
    <scope>NUCLEOTIDE SEQUENCE [LARGE SCALE GENOMIC DNA]</scope>
    <source>
        <strain evidence="10 11">JCM 15716</strain>
    </source>
</reference>
<dbReference type="Proteomes" id="UP000271031">
    <property type="component" value="Unassembled WGS sequence"/>
</dbReference>
<dbReference type="CDD" id="cd06261">
    <property type="entry name" value="TM_PBP2"/>
    <property type="match status" value="1"/>
</dbReference>
<dbReference type="InterPro" id="IPR000515">
    <property type="entry name" value="MetI-like"/>
</dbReference>
<comment type="similarity">
    <text evidence="2">Belongs to the binding-protein-dependent transport system permease family. CysTW subfamily.</text>
</comment>
<proteinExistence type="inferred from homology"/>
<dbReference type="InterPro" id="IPR035906">
    <property type="entry name" value="MetI-like_sf"/>
</dbReference>
<evidence type="ECO:0000256" key="1">
    <source>
        <dbReference type="ARBA" id="ARBA00004651"/>
    </source>
</evidence>
<dbReference type="Pfam" id="PF00528">
    <property type="entry name" value="BPD_transp_1"/>
    <property type="match status" value="1"/>
</dbReference>
<evidence type="ECO:0000256" key="6">
    <source>
        <dbReference type="ARBA" id="ARBA00022989"/>
    </source>
</evidence>
<dbReference type="PROSITE" id="PS50928">
    <property type="entry name" value="ABC_TM1"/>
    <property type="match status" value="1"/>
</dbReference>
<gene>
    <name evidence="10" type="ORF">EDM56_16610</name>
</gene>
<keyword evidence="5 8" id="KW-0812">Transmembrane</keyword>
<dbReference type="AlphaFoldDB" id="A0A3M8DGQ5"/>
<dbReference type="EMBL" id="RHHQ01000012">
    <property type="protein sequence ID" value="RNB87290.1"/>
    <property type="molecule type" value="Genomic_DNA"/>
</dbReference>
<evidence type="ECO:0000259" key="9">
    <source>
        <dbReference type="PROSITE" id="PS50928"/>
    </source>
</evidence>
<keyword evidence="11" id="KW-1185">Reference proteome</keyword>
<dbReference type="GO" id="GO:0005886">
    <property type="term" value="C:plasma membrane"/>
    <property type="evidence" value="ECO:0007669"/>
    <property type="project" value="UniProtKB-SubCell"/>
</dbReference>
<feature type="transmembrane region" description="Helical" evidence="8">
    <location>
        <begin position="98"/>
        <end position="117"/>
    </location>
</feature>
<protein>
    <submittedName>
        <fullName evidence="10">ABC transporter permease</fullName>
    </submittedName>
</protein>
<keyword evidence="7 8" id="KW-0472">Membrane</keyword>
<evidence type="ECO:0000256" key="8">
    <source>
        <dbReference type="RuleBase" id="RU363032"/>
    </source>
</evidence>
<keyword evidence="4" id="KW-1003">Cell membrane</keyword>
<dbReference type="GO" id="GO:0055085">
    <property type="term" value="P:transmembrane transport"/>
    <property type="evidence" value="ECO:0007669"/>
    <property type="project" value="InterPro"/>
</dbReference>
<name>A0A3M8DGQ5_9BACL</name>
<dbReference type="Gene3D" id="1.10.3720.10">
    <property type="entry name" value="MetI-like"/>
    <property type="match status" value="1"/>
</dbReference>
<keyword evidence="3 8" id="KW-0813">Transport</keyword>
<evidence type="ECO:0000256" key="3">
    <source>
        <dbReference type="ARBA" id="ARBA00022448"/>
    </source>
</evidence>
<evidence type="ECO:0000256" key="5">
    <source>
        <dbReference type="ARBA" id="ARBA00022692"/>
    </source>
</evidence>
<dbReference type="PANTHER" id="PTHR42929:SF1">
    <property type="entry name" value="INNER MEMBRANE ABC TRANSPORTER PERMEASE PROTEIN YDCU-RELATED"/>
    <property type="match status" value="1"/>
</dbReference>
<feature type="transmembrane region" description="Helical" evidence="8">
    <location>
        <begin position="247"/>
        <end position="270"/>
    </location>
</feature>
<feature type="domain" description="ABC transmembrane type-1" evidence="9">
    <location>
        <begin position="65"/>
        <end position="270"/>
    </location>
</feature>
<evidence type="ECO:0000256" key="4">
    <source>
        <dbReference type="ARBA" id="ARBA00022475"/>
    </source>
</evidence>
<evidence type="ECO:0000313" key="10">
    <source>
        <dbReference type="EMBL" id="RNB87290.1"/>
    </source>
</evidence>
<evidence type="ECO:0000313" key="11">
    <source>
        <dbReference type="Proteomes" id="UP000271031"/>
    </source>
</evidence>
<sequence>MNRTKKLALLMLTPSLLWLILFMVIPIVLIAFISFTTNDGYGGIVYQFSTDSYAEALDSLYFKIFARSVFWAFLVTVSCLIVGYPFAYYLAHTKKWKNALLFLVIIPFWTNLLIRTYSWTILLKNDGVINSFLQMLGVIAEPIKMIYTPFAVIIGLIYGFLPFMVLPLFTSIEKLEHTYLEAAEDLGAKPVTAFFRVTVPLTMPGILAGCLLTFIPALGIFVVPDLLGGAKTMMIGNVIRDDFMINMNWQLGAAVSIVLTVLVIFFILVFTRFSAGKQAL</sequence>
<feature type="transmembrane region" description="Helical" evidence="8">
    <location>
        <begin position="206"/>
        <end position="227"/>
    </location>
</feature>
<organism evidence="10 11">
    <name type="scientific">Brevibacillus fluminis</name>
    <dbReference type="NCBI Taxonomy" id="511487"/>
    <lineage>
        <taxon>Bacteria</taxon>
        <taxon>Bacillati</taxon>
        <taxon>Bacillota</taxon>
        <taxon>Bacilli</taxon>
        <taxon>Bacillales</taxon>
        <taxon>Paenibacillaceae</taxon>
        <taxon>Brevibacillus</taxon>
    </lineage>
</organism>
<keyword evidence="6 8" id="KW-1133">Transmembrane helix</keyword>
<accession>A0A3M8DGQ5</accession>
<dbReference type="PANTHER" id="PTHR42929">
    <property type="entry name" value="INNER MEMBRANE ABC TRANSPORTER PERMEASE PROTEIN YDCU-RELATED-RELATED"/>
    <property type="match status" value="1"/>
</dbReference>
<comment type="subcellular location">
    <subcellularLocation>
        <location evidence="1 8">Cell membrane</location>
        <topology evidence="1 8">Multi-pass membrane protein</topology>
    </subcellularLocation>
</comment>
<comment type="caution">
    <text evidence="10">The sequence shown here is derived from an EMBL/GenBank/DDBJ whole genome shotgun (WGS) entry which is preliminary data.</text>
</comment>
<evidence type="ECO:0000256" key="2">
    <source>
        <dbReference type="ARBA" id="ARBA00007069"/>
    </source>
</evidence>
<dbReference type="OrthoDB" id="9807047at2"/>
<dbReference type="RefSeq" id="WP_122918988.1">
    <property type="nucleotide sequence ID" value="NZ_RHHQ01000012.1"/>
</dbReference>
<feature type="transmembrane region" description="Helical" evidence="8">
    <location>
        <begin position="146"/>
        <end position="169"/>
    </location>
</feature>
<feature type="transmembrane region" description="Helical" evidence="8">
    <location>
        <begin position="7"/>
        <end position="33"/>
    </location>
</feature>
<feature type="transmembrane region" description="Helical" evidence="8">
    <location>
        <begin position="69"/>
        <end position="91"/>
    </location>
</feature>
<evidence type="ECO:0000256" key="7">
    <source>
        <dbReference type="ARBA" id="ARBA00023136"/>
    </source>
</evidence>